<evidence type="ECO:0000313" key="2">
    <source>
        <dbReference type="EnsemblFungi" id="EJT70371"/>
    </source>
</evidence>
<dbReference type="VEuPathDB" id="FungiDB:GGTG_11399"/>
<reference evidence="1" key="2">
    <citation type="submission" date="2010-07" db="EMBL/GenBank/DDBJ databases">
        <authorList>
            <consortium name="The Broad Institute Genome Sequencing Platform"/>
            <consortium name="Broad Institute Genome Sequencing Center for Infectious Disease"/>
            <person name="Ma L.-J."/>
            <person name="Dead R."/>
            <person name="Young S."/>
            <person name="Zeng Q."/>
            <person name="Koehrsen M."/>
            <person name="Alvarado L."/>
            <person name="Berlin A."/>
            <person name="Chapman S.B."/>
            <person name="Chen Z."/>
            <person name="Freedman E."/>
            <person name="Gellesch M."/>
            <person name="Goldberg J."/>
            <person name="Griggs A."/>
            <person name="Gujja S."/>
            <person name="Heilman E.R."/>
            <person name="Heiman D."/>
            <person name="Hepburn T."/>
            <person name="Howarth C."/>
            <person name="Jen D."/>
            <person name="Larson L."/>
            <person name="Mehta T."/>
            <person name="Neiman D."/>
            <person name="Pearson M."/>
            <person name="Roberts A."/>
            <person name="Saif S."/>
            <person name="Shea T."/>
            <person name="Shenoy N."/>
            <person name="Sisk P."/>
            <person name="Stolte C."/>
            <person name="Sykes S."/>
            <person name="Walk T."/>
            <person name="White J."/>
            <person name="Yandava C."/>
            <person name="Haas B."/>
            <person name="Nusbaum C."/>
            <person name="Birren B."/>
        </authorList>
    </citation>
    <scope>NUCLEOTIDE SEQUENCE</scope>
    <source>
        <strain evidence="1">R3-111a-1</strain>
    </source>
</reference>
<dbReference type="HOGENOM" id="CLU_2146036_0_0_1"/>
<dbReference type="AlphaFoldDB" id="J3PD26"/>
<reference evidence="3" key="1">
    <citation type="submission" date="2010-07" db="EMBL/GenBank/DDBJ databases">
        <title>The genome sequence of Gaeumannomyces graminis var. tritici strain R3-111a-1.</title>
        <authorList>
            <consortium name="The Broad Institute Genome Sequencing Platform"/>
            <person name="Ma L.-J."/>
            <person name="Dead R."/>
            <person name="Young S."/>
            <person name="Zeng Q."/>
            <person name="Koehrsen M."/>
            <person name="Alvarado L."/>
            <person name="Berlin A."/>
            <person name="Chapman S.B."/>
            <person name="Chen Z."/>
            <person name="Freedman E."/>
            <person name="Gellesch M."/>
            <person name="Goldberg J."/>
            <person name="Griggs A."/>
            <person name="Gujja S."/>
            <person name="Heilman E.R."/>
            <person name="Heiman D."/>
            <person name="Hepburn T."/>
            <person name="Howarth C."/>
            <person name="Jen D."/>
            <person name="Larson L."/>
            <person name="Mehta T."/>
            <person name="Neiman D."/>
            <person name="Pearson M."/>
            <person name="Roberts A."/>
            <person name="Saif S."/>
            <person name="Shea T."/>
            <person name="Shenoy N."/>
            <person name="Sisk P."/>
            <person name="Stolte C."/>
            <person name="Sykes S."/>
            <person name="Walk T."/>
            <person name="White J."/>
            <person name="Yandava C."/>
            <person name="Haas B."/>
            <person name="Nusbaum C."/>
            <person name="Birren B."/>
        </authorList>
    </citation>
    <scope>NUCLEOTIDE SEQUENCE [LARGE SCALE GENOMIC DNA]</scope>
    <source>
        <strain evidence="3">R3-111a-1</strain>
    </source>
</reference>
<keyword evidence="3" id="KW-1185">Reference proteome</keyword>
<accession>J3PD26</accession>
<reference evidence="1" key="3">
    <citation type="submission" date="2010-09" db="EMBL/GenBank/DDBJ databases">
        <title>Annotation of Gaeumannomyces graminis var. tritici R3-111a-1.</title>
        <authorList>
            <consortium name="The Broad Institute Genome Sequencing Platform"/>
            <person name="Ma L.-J."/>
            <person name="Dead R."/>
            <person name="Young S.K."/>
            <person name="Zeng Q."/>
            <person name="Gargeya S."/>
            <person name="Fitzgerald M."/>
            <person name="Haas B."/>
            <person name="Abouelleil A."/>
            <person name="Alvarado L."/>
            <person name="Arachchi H.M."/>
            <person name="Berlin A."/>
            <person name="Brown A."/>
            <person name="Chapman S.B."/>
            <person name="Chen Z."/>
            <person name="Dunbar C."/>
            <person name="Freedman E."/>
            <person name="Gearin G."/>
            <person name="Gellesch M."/>
            <person name="Goldberg J."/>
            <person name="Griggs A."/>
            <person name="Gujja S."/>
            <person name="Heiman D."/>
            <person name="Howarth C."/>
            <person name="Larson L."/>
            <person name="Lui A."/>
            <person name="MacDonald P.J.P."/>
            <person name="Mehta T."/>
            <person name="Montmayeur A."/>
            <person name="Murphy C."/>
            <person name="Neiman D."/>
            <person name="Pearson M."/>
            <person name="Priest M."/>
            <person name="Roberts A."/>
            <person name="Saif S."/>
            <person name="Shea T."/>
            <person name="Shenoy N."/>
            <person name="Sisk P."/>
            <person name="Stolte C."/>
            <person name="Sykes S."/>
            <person name="Yandava C."/>
            <person name="Wortman J."/>
            <person name="Nusbaum C."/>
            <person name="Birren B."/>
        </authorList>
    </citation>
    <scope>NUCLEOTIDE SEQUENCE</scope>
    <source>
        <strain evidence="1">R3-111a-1</strain>
    </source>
</reference>
<dbReference type="RefSeq" id="XP_009227549.1">
    <property type="nucleotide sequence ID" value="XM_009229285.1"/>
</dbReference>
<protein>
    <submittedName>
        <fullName evidence="1 2">Uncharacterized protein</fullName>
    </submittedName>
</protein>
<proteinExistence type="predicted"/>
<name>J3PD26_GAET3</name>
<dbReference type="Proteomes" id="UP000006039">
    <property type="component" value="Unassembled WGS sequence"/>
</dbReference>
<evidence type="ECO:0000313" key="1">
    <source>
        <dbReference type="EMBL" id="EJT70371.1"/>
    </source>
</evidence>
<evidence type="ECO:0000313" key="3">
    <source>
        <dbReference type="Proteomes" id="UP000006039"/>
    </source>
</evidence>
<dbReference type="EnsemblFungi" id="EJT70371">
    <property type="protein sequence ID" value="EJT70371"/>
    <property type="gene ID" value="GGTG_11399"/>
</dbReference>
<sequence length="112" mass="12549">MLVLVQDTVPASMRRESTRRKHCQFHERESGMPPVGADAAPGSRARKWCVFDELNFVLFQTPAVPSKATFHAHSDQTCQVAPPAPIEQITKQNHLQHLIMAEALFNAMEAEL</sequence>
<gene>
    <name evidence="2" type="primary">20351857</name>
    <name evidence="1" type="ORF">GGTG_11399</name>
</gene>
<reference evidence="2" key="5">
    <citation type="submission" date="2018-04" db="UniProtKB">
        <authorList>
            <consortium name="EnsemblFungi"/>
        </authorList>
    </citation>
    <scope>IDENTIFICATION</scope>
    <source>
        <strain evidence="2">R3-111a-1</strain>
    </source>
</reference>
<dbReference type="EMBL" id="GL385401">
    <property type="protein sequence ID" value="EJT70371.1"/>
    <property type="molecule type" value="Genomic_DNA"/>
</dbReference>
<organism evidence="1">
    <name type="scientific">Gaeumannomyces tritici (strain R3-111a-1)</name>
    <name type="common">Wheat and barley take-all root rot fungus</name>
    <name type="synonym">Gaeumannomyces graminis var. tritici</name>
    <dbReference type="NCBI Taxonomy" id="644352"/>
    <lineage>
        <taxon>Eukaryota</taxon>
        <taxon>Fungi</taxon>
        <taxon>Dikarya</taxon>
        <taxon>Ascomycota</taxon>
        <taxon>Pezizomycotina</taxon>
        <taxon>Sordariomycetes</taxon>
        <taxon>Sordariomycetidae</taxon>
        <taxon>Magnaporthales</taxon>
        <taxon>Magnaporthaceae</taxon>
        <taxon>Gaeumannomyces</taxon>
    </lineage>
</organism>
<dbReference type="GeneID" id="20351857"/>
<reference evidence="2" key="4">
    <citation type="journal article" date="2015" name="G3 (Bethesda)">
        <title>Genome sequences of three phytopathogenic species of the Magnaporthaceae family of fungi.</title>
        <authorList>
            <person name="Okagaki L.H."/>
            <person name="Nunes C.C."/>
            <person name="Sailsbery J."/>
            <person name="Clay B."/>
            <person name="Brown D."/>
            <person name="John T."/>
            <person name="Oh Y."/>
            <person name="Young N."/>
            <person name="Fitzgerald M."/>
            <person name="Haas B.J."/>
            <person name="Zeng Q."/>
            <person name="Young S."/>
            <person name="Adiconis X."/>
            <person name="Fan L."/>
            <person name="Levin J.Z."/>
            <person name="Mitchell T.K."/>
            <person name="Okubara P.A."/>
            <person name="Farman M.L."/>
            <person name="Kohn L.M."/>
            <person name="Birren B."/>
            <person name="Ma L.-J."/>
            <person name="Dean R.A."/>
        </authorList>
    </citation>
    <scope>NUCLEOTIDE SEQUENCE</scope>
    <source>
        <strain evidence="2">R3-111a-1</strain>
    </source>
</reference>